<name>A0A5B7DJ37_PORTR</name>
<comment type="caution">
    <text evidence="1">The sequence shown here is derived from an EMBL/GenBank/DDBJ whole genome shotgun (WGS) entry which is preliminary data.</text>
</comment>
<dbReference type="AlphaFoldDB" id="A0A5B7DJ37"/>
<keyword evidence="2" id="KW-1185">Reference proteome</keyword>
<reference evidence="1 2" key="1">
    <citation type="submission" date="2019-05" db="EMBL/GenBank/DDBJ databases">
        <title>Another draft genome of Portunus trituberculatus and its Hox gene families provides insights of decapod evolution.</title>
        <authorList>
            <person name="Jeong J.-H."/>
            <person name="Song I."/>
            <person name="Kim S."/>
            <person name="Choi T."/>
            <person name="Kim D."/>
            <person name="Ryu S."/>
            <person name="Kim W."/>
        </authorList>
    </citation>
    <scope>NUCLEOTIDE SEQUENCE [LARGE SCALE GENOMIC DNA]</scope>
    <source>
        <tissue evidence="1">Muscle</tissue>
    </source>
</reference>
<accession>A0A5B7DJ37</accession>
<gene>
    <name evidence="1" type="ORF">E2C01_014530</name>
</gene>
<protein>
    <submittedName>
        <fullName evidence="1">Uncharacterized protein</fullName>
    </submittedName>
</protein>
<evidence type="ECO:0000313" key="1">
    <source>
        <dbReference type="EMBL" id="MPC21542.1"/>
    </source>
</evidence>
<dbReference type="Proteomes" id="UP000324222">
    <property type="component" value="Unassembled WGS sequence"/>
</dbReference>
<organism evidence="1 2">
    <name type="scientific">Portunus trituberculatus</name>
    <name type="common">Swimming crab</name>
    <name type="synonym">Neptunus trituberculatus</name>
    <dbReference type="NCBI Taxonomy" id="210409"/>
    <lineage>
        <taxon>Eukaryota</taxon>
        <taxon>Metazoa</taxon>
        <taxon>Ecdysozoa</taxon>
        <taxon>Arthropoda</taxon>
        <taxon>Crustacea</taxon>
        <taxon>Multicrustacea</taxon>
        <taxon>Malacostraca</taxon>
        <taxon>Eumalacostraca</taxon>
        <taxon>Eucarida</taxon>
        <taxon>Decapoda</taxon>
        <taxon>Pleocyemata</taxon>
        <taxon>Brachyura</taxon>
        <taxon>Eubrachyura</taxon>
        <taxon>Portunoidea</taxon>
        <taxon>Portunidae</taxon>
        <taxon>Portuninae</taxon>
        <taxon>Portunus</taxon>
    </lineage>
</organism>
<proteinExistence type="predicted"/>
<sequence length="96" mass="10870">MSVVSDVHHVNEYVSDDHSNIIFGMINNLIKCNIPIERYLYDKSKVNGYGKKFLETCKNNMVCIFNGRVGDDLRIGKADYIIDSPVLLTMVQASKV</sequence>
<dbReference type="EMBL" id="VSRR010000988">
    <property type="protein sequence ID" value="MPC21542.1"/>
    <property type="molecule type" value="Genomic_DNA"/>
</dbReference>
<evidence type="ECO:0000313" key="2">
    <source>
        <dbReference type="Proteomes" id="UP000324222"/>
    </source>
</evidence>